<dbReference type="EMBL" id="BLLG01000033">
    <property type="protein sequence ID" value="GFH39507.1"/>
    <property type="molecule type" value="Genomic_DNA"/>
</dbReference>
<dbReference type="Gene3D" id="3.60.20.40">
    <property type="match status" value="1"/>
</dbReference>
<keyword evidence="4" id="KW-0865">Zymogen</keyword>
<organism evidence="7 8">
    <name type="scientific">Streptomyces pacificus</name>
    <dbReference type="NCBI Taxonomy" id="2705029"/>
    <lineage>
        <taxon>Bacteria</taxon>
        <taxon>Bacillati</taxon>
        <taxon>Actinomycetota</taxon>
        <taxon>Actinomycetes</taxon>
        <taxon>Kitasatosporales</taxon>
        <taxon>Streptomycetaceae</taxon>
        <taxon>Streptomyces</taxon>
    </lineage>
</organism>
<feature type="region of interest" description="Disordered" evidence="5">
    <location>
        <begin position="84"/>
        <end position="106"/>
    </location>
</feature>
<evidence type="ECO:0000256" key="2">
    <source>
        <dbReference type="ARBA" id="ARBA00022679"/>
    </source>
</evidence>
<feature type="transmembrane region" description="Helical" evidence="6">
    <location>
        <begin position="196"/>
        <end position="219"/>
    </location>
</feature>
<evidence type="ECO:0000256" key="6">
    <source>
        <dbReference type="SAM" id="Phobius"/>
    </source>
</evidence>
<keyword evidence="3" id="KW-0378">Hydrolase</keyword>
<dbReference type="SUPFAM" id="SSF56235">
    <property type="entry name" value="N-terminal nucleophile aminohydrolases (Ntn hydrolases)"/>
    <property type="match status" value="1"/>
</dbReference>
<feature type="region of interest" description="Disordered" evidence="5">
    <location>
        <begin position="169"/>
        <end position="188"/>
    </location>
</feature>
<evidence type="ECO:0000313" key="8">
    <source>
        <dbReference type="Proteomes" id="UP000484988"/>
    </source>
</evidence>
<comment type="similarity">
    <text evidence="1">Belongs to the gamma-glutamyltransferase family.</text>
</comment>
<feature type="compositionally biased region" description="Basic and acidic residues" evidence="5">
    <location>
        <begin position="179"/>
        <end position="188"/>
    </location>
</feature>
<feature type="transmembrane region" description="Helical" evidence="6">
    <location>
        <begin position="239"/>
        <end position="260"/>
    </location>
</feature>
<feature type="transmembrane region" description="Helical" evidence="6">
    <location>
        <begin position="340"/>
        <end position="358"/>
    </location>
</feature>
<evidence type="ECO:0000256" key="5">
    <source>
        <dbReference type="SAM" id="MobiDB-lite"/>
    </source>
</evidence>
<dbReference type="AlphaFoldDB" id="A0A6A0B6Y6"/>
<reference evidence="7 8" key="1">
    <citation type="submission" date="2020-02" db="EMBL/GenBank/DDBJ databases">
        <title>Whole Genome Shotgun Sequence of Streptomyces sp. strain CWH03.</title>
        <authorList>
            <person name="Dohra H."/>
            <person name="Kodani S."/>
            <person name="Yamamura H."/>
        </authorList>
    </citation>
    <scope>NUCLEOTIDE SEQUENCE [LARGE SCALE GENOMIC DNA]</scope>
    <source>
        <strain evidence="7 8">CWH03</strain>
    </source>
</reference>
<keyword evidence="8" id="KW-1185">Reference proteome</keyword>
<feature type="region of interest" description="Disordered" evidence="5">
    <location>
        <begin position="1"/>
        <end position="37"/>
    </location>
</feature>
<evidence type="ECO:0000313" key="7">
    <source>
        <dbReference type="EMBL" id="GFH39507.1"/>
    </source>
</evidence>
<dbReference type="PANTHER" id="PTHR43199">
    <property type="entry name" value="GLUTATHIONE HYDROLASE"/>
    <property type="match status" value="1"/>
</dbReference>
<feature type="compositionally biased region" description="Low complexity" evidence="5">
    <location>
        <begin position="131"/>
        <end position="140"/>
    </location>
</feature>
<keyword evidence="6" id="KW-0812">Transmembrane</keyword>
<keyword evidence="2" id="KW-0808">Transferase</keyword>
<feature type="transmembrane region" description="Helical" evidence="6">
    <location>
        <begin position="310"/>
        <end position="328"/>
    </location>
</feature>
<sequence length="395" mass="41267">MVDGHARIPPGDRTGAPPPRPWTSEGRGRPTTYEGESTTHLTVADRWGNVAAYTLTIESTGGSGITVPGRGFLLNNELTDFSFAPADPAVHDPNPPGPGRRPRSSMSPAIVLDDRARPVPALGFPGGAAGAGSPSSPSWAGPGGAPRPSRCLLEGTGIPVQGRYRAETGAETGAGEGTEGERPMDPSRERLRTPRAAGLAGIVFAVLLAAAIVLMRLAIPEGAADLGGDALGPDQRRAVRTALELVPFAGIFFLWFMGALRAQVGKREDQLVATVFLGSGLVFVATIFGAAAAAGGILADQQPSAFGRDFAYTLLTTYAMRMAAVFIFATSTIGRRLGVIPRPLTAIGYAAGLVLLFAGPSFPWSELVFPAWSAMIGAHLLRVRMRSRPQQAELP</sequence>
<dbReference type="GO" id="GO:0016787">
    <property type="term" value="F:hydrolase activity"/>
    <property type="evidence" value="ECO:0007669"/>
    <property type="project" value="UniProtKB-KW"/>
</dbReference>
<dbReference type="InterPro" id="IPR029055">
    <property type="entry name" value="Ntn_hydrolases_N"/>
</dbReference>
<feature type="region of interest" description="Disordered" evidence="5">
    <location>
        <begin position="121"/>
        <end position="154"/>
    </location>
</feature>
<protein>
    <submittedName>
        <fullName evidence="7">Uncharacterized protein</fullName>
    </submittedName>
</protein>
<name>A0A6A0B6Y6_9ACTN</name>
<dbReference type="PRINTS" id="PR01210">
    <property type="entry name" value="GGTRANSPTASE"/>
</dbReference>
<gene>
    <name evidence="7" type="ORF">SCWH03_57750</name>
</gene>
<accession>A0A6A0B6Y6</accession>
<dbReference type="Proteomes" id="UP000484988">
    <property type="component" value="Unassembled WGS sequence"/>
</dbReference>
<evidence type="ECO:0000256" key="1">
    <source>
        <dbReference type="ARBA" id="ARBA00009381"/>
    </source>
</evidence>
<keyword evidence="6" id="KW-0472">Membrane</keyword>
<keyword evidence="6" id="KW-1133">Transmembrane helix</keyword>
<dbReference type="PANTHER" id="PTHR43199:SF1">
    <property type="entry name" value="GLUTATHIONE HYDROLASE PROENZYME"/>
    <property type="match status" value="1"/>
</dbReference>
<evidence type="ECO:0000256" key="4">
    <source>
        <dbReference type="ARBA" id="ARBA00023145"/>
    </source>
</evidence>
<dbReference type="GO" id="GO:0016740">
    <property type="term" value="F:transferase activity"/>
    <property type="evidence" value="ECO:0007669"/>
    <property type="project" value="UniProtKB-KW"/>
</dbReference>
<evidence type="ECO:0000256" key="3">
    <source>
        <dbReference type="ARBA" id="ARBA00022801"/>
    </source>
</evidence>
<proteinExistence type="inferred from homology"/>
<feature type="transmembrane region" description="Helical" evidence="6">
    <location>
        <begin position="272"/>
        <end position="298"/>
    </location>
</feature>
<dbReference type="InterPro" id="IPR051792">
    <property type="entry name" value="GGT_bact"/>
</dbReference>
<feature type="transmembrane region" description="Helical" evidence="6">
    <location>
        <begin position="364"/>
        <end position="381"/>
    </location>
</feature>
<dbReference type="Pfam" id="PF01019">
    <property type="entry name" value="G_glu_transpept"/>
    <property type="match status" value="1"/>
</dbReference>
<dbReference type="InterPro" id="IPR043137">
    <property type="entry name" value="GGT_ssub_C"/>
</dbReference>
<comment type="caution">
    <text evidence="7">The sequence shown here is derived from an EMBL/GenBank/DDBJ whole genome shotgun (WGS) entry which is preliminary data.</text>
</comment>